<keyword evidence="2" id="KW-0472">Membrane</keyword>
<name>A0AAN6YSE8_9PEZI</name>
<gene>
    <name evidence="4" type="ORF">N656DRAFT_769067</name>
</gene>
<reference evidence="4" key="1">
    <citation type="journal article" date="2023" name="Mol. Phylogenet. Evol.">
        <title>Genome-scale phylogeny and comparative genomics of the fungal order Sordariales.</title>
        <authorList>
            <person name="Hensen N."/>
            <person name="Bonometti L."/>
            <person name="Westerberg I."/>
            <person name="Brannstrom I.O."/>
            <person name="Guillou S."/>
            <person name="Cros-Aarteil S."/>
            <person name="Calhoun S."/>
            <person name="Haridas S."/>
            <person name="Kuo A."/>
            <person name="Mondo S."/>
            <person name="Pangilinan J."/>
            <person name="Riley R."/>
            <person name="LaButti K."/>
            <person name="Andreopoulos B."/>
            <person name="Lipzen A."/>
            <person name="Chen C."/>
            <person name="Yan M."/>
            <person name="Daum C."/>
            <person name="Ng V."/>
            <person name="Clum A."/>
            <person name="Steindorff A."/>
            <person name="Ohm R.A."/>
            <person name="Martin F."/>
            <person name="Silar P."/>
            <person name="Natvig D.O."/>
            <person name="Lalanne C."/>
            <person name="Gautier V."/>
            <person name="Ament-Velasquez S.L."/>
            <person name="Kruys A."/>
            <person name="Hutchinson M.I."/>
            <person name="Powell A.J."/>
            <person name="Barry K."/>
            <person name="Miller A.N."/>
            <person name="Grigoriev I.V."/>
            <person name="Debuchy R."/>
            <person name="Gladieux P."/>
            <person name="Hiltunen Thoren M."/>
            <person name="Johannesson H."/>
        </authorList>
    </citation>
    <scope>NUCLEOTIDE SEQUENCE</scope>
    <source>
        <strain evidence="4">CBS 508.74</strain>
    </source>
</reference>
<keyword evidence="2" id="KW-0812">Transmembrane</keyword>
<dbReference type="SUPFAM" id="SSF49503">
    <property type="entry name" value="Cupredoxins"/>
    <property type="match status" value="1"/>
</dbReference>
<evidence type="ECO:0000313" key="4">
    <source>
        <dbReference type="EMBL" id="KAK4111909.1"/>
    </source>
</evidence>
<comment type="caution">
    <text evidence="4">The sequence shown here is derived from an EMBL/GenBank/DDBJ whole genome shotgun (WGS) entry which is preliminary data.</text>
</comment>
<feature type="compositionally biased region" description="Low complexity" evidence="1">
    <location>
        <begin position="390"/>
        <end position="400"/>
    </location>
</feature>
<feature type="region of interest" description="Disordered" evidence="1">
    <location>
        <begin position="348"/>
        <end position="400"/>
    </location>
</feature>
<evidence type="ECO:0000256" key="3">
    <source>
        <dbReference type="SAM" id="SignalP"/>
    </source>
</evidence>
<protein>
    <recommendedName>
        <fullName evidence="6">Extracellular serine-rich protein</fullName>
    </recommendedName>
</protein>
<keyword evidence="3" id="KW-0732">Signal</keyword>
<feature type="region of interest" description="Disordered" evidence="1">
    <location>
        <begin position="179"/>
        <end position="235"/>
    </location>
</feature>
<reference evidence="4" key="2">
    <citation type="submission" date="2023-05" db="EMBL/GenBank/DDBJ databases">
        <authorList>
            <consortium name="Lawrence Berkeley National Laboratory"/>
            <person name="Steindorff A."/>
            <person name="Hensen N."/>
            <person name="Bonometti L."/>
            <person name="Westerberg I."/>
            <person name="Brannstrom I.O."/>
            <person name="Guillou S."/>
            <person name="Cros-Aarteil S."/>
            <person name="Calhoun S."/>
            <person name="Haridas S."/>
            <person name="Kuo A."/>
            <person name="Mondo S."/>
            <person name="Pangilinan J."/>
            <person name="Riley R."/>
            <person name="Labutti K."/>
            <person name="Andreopoulos B."/>
            <person name="Lipzen A."/>
            <person name="Chen C."/>
            <person name="Yanf M."/>
            <person name="Daum C."/>
            <person name="Ng V."/>
            <person name="Clum A."/>
            <person name="Ohm R."/>
            <person name="Martin F."/>
            <person name="Silar P."/>
            <person name="Natvig D."/>
            <person name="Lalanne C."/>
            <person name="Gautier V."/>
            <person name="Ament-Velasquez S.L."/>
            <person name="Kruys A."/>
            <person name="Hutchinson M.I."/>
            <person name="Powell A.J."/>
            <person name="Barry K."/>
            <person name="Miller A.N."/>
            <person name="Grigoriev I.V."/>
            <person name="Debuchy R."/>
            <person name="Gladieux P."/>
            <person name="Thoren M.H."/>
            <person name="Johannesson H."/>
        </authorList>
    </citation>
    <scope>NUCLEOTIDE SEQUENCE</scope>
    <source>
        <strain evidence="4">CBS 508.74</strain>
    </source>
</reference>
<feature type="region of interest" description="Disordered" evidence="1">
    <location>
        <begin position="24"/>
        <end position="51"/>
    </location>
</feature>
<dbReference type="AlphaFoldDB" id="A0AAN6YSE8"/>
<feature type="compositionally biased region" description="Polar residues" evidence="1">
    <location>
        <begin position="189"/>
        <end position="209"/>
    </location>
</feature>
<dbReference type="PANTHER" id="PTHR34883">
    <property type="entry name" value="SERINE-RICH PROTEIN, PUTATIVE-RELATED-RELATED"/>
    <property type="match status" value="1"/>
</dbReference>
<feature type="chain" id="PRO_5042856071" description="Extracellular serine-rich protein" evidence="3">
    <location>
        <begin position="20"/>
        <end position="400"/>
    </location>
</feature>
<dbReference type="GeneID" id="89937798"/>
<dbReference type="EMBL" id="MU853344">
    <property type="protein sequence ID" value="KAK4111909.1"/>
    <property type="molecule type" value="Genomic_DNA"/>
</dbReference>
<feature type="compositionally biased region" description="Pro residues" evidence="1">
    <location>
        <begin position="378"/>
        <end position="388"/>
    </location>
</feature>
<feature type="compositionally biased region" description="Low complexity" evidence="1">
    <location>
        <begin position="348"/>
        <end position="358"/>
    </location>
</feature>
<organism evidence="4 5">
    <name type="scientific">Canariomyces notabilis</name>
    <dbReference type="NCBI Taxonomy" id="2074819"/>
    <lineage>
        <taxon>Eukaryota</taxon>
        <taxon>Fungi</taxon>
        <taxon>Dikarya</taxon>
        <taxon>Ascomycota</taxon>
        <taxon>Pezizomycotina</taxon>
        <taxon>Sordariomycetes</taxon>
        <taxon>Sordariomycetidae</taxon>
        <taxon>Sordariales</taxon>
        <taxon>Chaetomiaceae</taxon>
        <taxon>Canariomyces</taxon>
    </lineage>
</organism>
<keyword evidence="5" id="KW-1185">Reference proteome</keyword>
<feature type="compositionally biased region" description="Pro residues" evidence="1">
    <location>
        <begin position="359"/>
        <end position="370"/>
    </location>
</feature>
<keyword evidence="2" id="KW-1133">Transmembrane helix</keyword>
<evidence type="ECO:0000313" key="5">
    <source>
        <dbReference type="Proteomes" id="UP001302812"/>
    </source>
</evidence>
<dbReference type="InterPro" id="IPR008972">
    <property type="entry name" value="Cupredoxin"/>
</dbReference>
<evidence type="ECO:0000256" key="1">
    <source>
        <dbReference type="SAM" id="MobiDB-lite"/>
    </source>
</evidence>
<feature type="signal peptide" evidence="3">
    <location>
        <begin position="1"/>
        <end position="19"/>
    </location>
</feature>
<dbReference type="Gene3D" id="2.60.40.420">
    <property type="entry name" value="Cupredoxins - blue copper proteins"/>
    <property type="match status" value="1"/>
</dbReference>
<proteinExistence type="predicted"/>
<dbReference type="RefSeq" id="XP_064669479.1">
    <property type="nucleotide sequence ID" value="XM_064813673.1"/>
</dbReference>
<feature type="compositionally biased region" description="Gly residues" evidence="1">
    <location>
        <begin position="224"/>
        <end position="235"/>
    </location>
</feature>
<feature type="transmembrane region" description="Helical" evidence="2">
    <location>
        <begin position="245"/>
        <end position="268"/>
    </location>
</feature>
<dbReference type="InterPro" id="IPR052953">
    <property type="entry name" value="Ser-rich/MCO-related"/>
</dbReference>
<accession>A0AAN6YSE8</accession>
<feature type="compositionally biased region" description="Low complexity" evidence="1">
    <location>
        <begin position="26"/>
        <end position="51"/>
    </location>
</feature>
<dbReference type="Proteomes" id="UP001302812">
    <property type="component" value="Unassembled WGS sequence"/>
</dbReference>
<evidence type="ECO:0008006" key="6">
    <source>
        <dbReference type="Google" id="ProtNLM"/>
    </source>
</evidence>
<dbReference type="PANTHER" id="PTHR34883:SF8">
    <property type="entry name" value="EXTRACELLULAR SERINE-RICH PROTEIN (AFU_ORTHOLOGUE AFUA_6G00670)"/>
    <property type="match status" value="1"/>
</dbReference>
<evidence type="ECO:0000256" key="2">
    <source>
        <dbReference type="SAM" id="Phobius"/>
    </source>
</evidence>
<feature type="compositionally biased region" description="Low complexity" evidence="1">
    <location>
        <begin position="210"/>
        <end position="223"/>
    </location>
</feature>
<sequence length="400" mass="40628">MLLSRILTVVVALAAKVTAQDDIHETTSPTPTATESLSSSSVSSTTSSSSGPATIAIAVGAKGHVFTPNEVKANVGDIIRFNFYPGGHRVARAAFQWPCIPYEYATTNKAGFYTGRFDPQVITNPPPHFDVRVNDTEPIFYYCAAPGSCIDYHMIGVINPNSTHTFEAQLEAARNAPYQLAPGEPFPTETASPRPTQSSSGYGSQSDPYSSGNESDGNSNSNSGDGGSSGGGGGGDGGSALSAGAIAGIAIGGAAVLILAGAIIYLCGRRGGLEKGFRKSMAVAAAPGVLEANYGGGPKSPGQASMSTFAAPDGRHASFFGQQSAMSHPLSPTTAQFAFAGGQGGYAAADAQGYHTPRQPSPAMPPPPAELPTQDAPNPVPSPPPGYAPPGGSWAPGVKP</sequence>